<dbReference type="Gene3D" id="3.40.630.30">
    <property type="match status" value="1"/>
</dbReference>
<organism evidence="2 3">
    <name type="scientific">Hirsutella minnesotensis 3608</name>
    <dbReference type="NCBI Taxonomy" id="1043627"/>
    <lineage>
        <taxon>Eukaryota</taxon>
        <taxon>Fungi</taxon>
        <taxon>Dikarya</taxon>
        <taxon>Ascomycota</taxon>
        <taxon>Pezizomycotina</taxon>
        <taxon>Sordariomycetes</taxon>
        <taxon>Hypocreomycetidae</taxon>
        <taxon>Hypocreales</taxon>
        <taxon>Ophiocordycipitaceae</taxon>
        <taxon>Hirsutella</taxon>
    </lineage>
</organism>
<dbReference type="SUPFAM" id="SSF55729">
    <property type="entry name" value="Acyl-CoA N-acyltransferases (Nat)"/>
    <property type="match status" value="1"/>
</dbReference>
<dbReference type="GO" id="GO:0016747">
    <property type="term" value="F:acyltransferase activity, transferring groups other than amino-acyl groups"/>
    <property type="evidence" value="ECO:0007669"/>
    <property type="project" value="InterPro"/>
</dbReference>
<name>A0A0F7ZTV2_9HYPO</name>
<keyword evidence="3" id="KW-1185">Reference proteome</keyword>
<dbReference type="InterPro" id="IPR052523">
    <property type="entry name" value="Trichothecene_AcTrans"/>
</dbReference>
<dbReference type="EMBL" id="KQ030532">
    <property type="protein sequence ID" value="KJZ73758.1"/>
    <property type="molecule type" value="Genomic_DNA"/>
</dbReference>
<reference evidence="2 3" key="1">
    <citation type="journal article" date="2014" name="Genome Biol. Evol.">
        <title>Comparative genomics and transcriptomics analyses reveal divergent lifestyle features of nematode endoparasitic fungus Hirsutella minnesotensis.</title>
        <authorList>
            <person name="Lai Y."/>
            <person name="Liu K."/>
            <person name="Zhang X."/>
            <person name="Zhang X."/>
            <person name="Li K."/>
            <person name="Wang N."/>
            <person name="Shu C."/>
            <person name="Wu Y."/>
            <person name="Wang C."/>
            <person name="Bushley K.E."/>
            <person name="Xiang M."/>
            <person name="Liu X."/>
        </authorList>
    </citation>
    <scope>NUCLEOTIDE SEQUENCE [LARGE SCALE GENOMIC DNA]</scope>
    <source>
        <strain evidence="2 3">3608</strain>
    </source>
</reference>
<protein>
    <recommendedName>
        <fullName evidence="1">N-acetyltransferase domain-containing protein</fullName>
    </recommendedName>
</protein>
<dbReference type="AlphaFoldDB" id="A0A0F7ZTV2"/>
<dbReference type="Proteomes" id="UP000054481">
    <property type="component" value="Unassembled WGS sequence"/>
</dbReference>
<evidence type="ECO:0000313" key="2">
    <source>
        <dbReference type="EMBL" id="KJZ73758.1"/>
    </source>
</evidence>
<dbReference type="PANTHER" id="PTHR42791">
    <property type="entry name" value="GNAT FAMILY ACETYLTRANSFERASE"/>
    <property type="match status" value="1"/>
</dbReference>
<accession>A0A0F7ZTV2</accession>
<proteinExistence type="predicted"/>
<evidence type="ECO:0000259" key="1">
    <source>
        <dbReference type="PROSITE" id="PS51186"/>
    </source>
</evidence>
<gene>
    <name evidence="2" type="ORF">HIM_06876</name>
</gene>
<dbReference type="PROSITE" id="PS51186">
    <property type="entry name" value="GNAT"/>
    <property type="match status" value="1"/>
</dbReference>
<dbReference type="InterPro" id="IPR016181">
    <property type="entry name" value="Acyl_CoA_acyltransferase"/>
</dbReference>
<sequence length="262" mass="29013">MLYLDSRVALHCLQPLAVSTYHLRIIPGRRLFSSTMQASSSKSTTLVVREAKSQDALRATAIELAAYATDPVAPALFPGPFGPDTNEQRISEIVKNQETNPACQWAKVVDTELESAGKEPMIAFTEWYFWTGGDASEQRRLTQWGAGTNKEACELLLGGAHKEWEKLFKGKPHAFLKMLHTDPAHQKRGAASQLIEWGTKKADDLGLACYLEASDVSRKLYERHGFEEVDKVAVDLSRWNGPADAKLTVMVRPKKDAAKSVA</sequence>
<feature type="domain" description="N-acetyltransferase" evidence="1">
    <location>
        <begin position="91"/>
        <end position="255"/>
    </location>
</feature>
<dbReference type="InterPro" id="IPR000182">
    <property type="entry name" value="GNAT_dom"/>
</dbReference>
<dbReference type="CDD" id="cd04301">
    <property type="entry name" value="NAT_SF"/>
    <property type="match status" value="1"/>
</dbReference>
<dbReference type="Pfam" id="PF00583">
    <property type="entry name" value="Acetyltransf_1"/>
    <property type="match status" value="1"/>
</dbReference>
<dbReference type="OrthoDB" id="410198at2759"/>
<evidence type="ECO:0000313" key="3">
    <source>
        <dbReference type="Proteomes" id="UP000054481"/>
    </source>
</evidence>
<dbReference type="PANTHER" id="PTHR42791:SF14">
    <property type="entry name" value="N-ACETYLTRANSFERASE DOMAIN-CONTAINING PROTEIN"/>
    <property type="match status" value="1"/>
</dbReference>